<dbReference type="GO" id="GO:0008483">
    <property type="term" value="F:transaminase activity"/>
    <property type="evidence" value="ECO:0007669"/>
    <property type="project" value="UniProtKB-KW"/>
</dbReference>
<comment type="similarity">
    <text evidence="2 5">Belongs to the DegT/DnrJ/EryC1 family.</text>
</comment>
<dbReference type="PANTHER" id="PTHR30244">
    <property type="entry name" value="TRANSAMINASE"/>
    <property type="match status" value="1"/>
</dbReference>
<dbReference type="PANTHER" id="PTHR30244:SF36">
    <property type="entry name" value="3-OXO-GLUCOSE-6-PHOSPHATE:GLUTAMATE AMINOTRANSFERASE"/>
    <property type="match status" value="1"/>
</dbReference>
<evidence type="ECO:0000256" key="1">
    <source>
        <dbReference type="ARBA" id="ARBA00022898"/>
    </source>
</evidence>
<evidence type="ECO:0000256" key="5">
    <source>
        <dbReference type="RuleBase" id="RU004508"/>
    </source>
</evidence>
<keyword evidence="7" id="KW-1185">Reference proteome</keyword>
<reference evidence="7" key="1">
    <citation type="submission" date="2017-05" db="EMBL/GenBank/DDBJ databases">
        <authorList>
            <person name="Kirkegaard R."/>
            <person name="Mcilroy J S."/>
        </authorList>
    </citation>
    <scope>NUCLEOTIDE SEQUENCE [LARGE SCALE GENOMIC DNA]</scope>
</reference>
<proteinExistence type="inferred from homology"/>
<dbReference type="Gene3D" id="3.90.1150.10">
    <property type="entry name" value="Aspartate Aminotransferase, domain 1"/>
    <property type="match status" value="1"/>
</dbReference>
<feature type="active site" description="Proton acceptor" evidence="3">
    <location>
        <position position="187"/>
    </location>
</feature>
<evidence type="ECO:0000313" key="6">
    <source>
        <dbReference type="EMBL" id="SMX55112.1"/>
    </source>
</evidence>
<gene>
    <name evidence="6" type="primary">fdtB</name>
    <name evidence="6" type="ORF">CFX1CAM_2047</name>
</gene>
<dbReference type="FunFam" id="3.40.640.10:FF:000089">
    <property type="entry name" value="Aminotransferase, DegT/DnrJ/EryC1/StrS family"/>
    <property type="match status" value="1"/>
</dbReference>
<dbReference type="EMBL" id="LT859958">
    <property type="protein sequence ID" value="SMX55112.1"/>
    <property type="molecule type" value="Genomic_DNA"/>
</dbReference>
<dbReference type="PIRSF" id="PIRSF000390">
    <property type="entry name" value="PLP_StrS"/>
    <property type="match status" value="1"/>
</dbReference>
<dbReference type="Proteomes" id="UP000195514">
    <property type="component" value="Chromosome I"/>
</dbReference>
<dbReference type="InterPro" id="IPR015424">
    <property type="entry name" value="PyrdxlP-dep_Trfase"/>
</dbReference>
<dbReference type="CDD" id="cd00616">
    <property type="entry name" value="AHBA_syn"/>
    <property type="match status" value="1"/>
</dbReference>
<organism evidence="6 7">
    <name type="scientific">Candidatus Brevifilum fermentans</name>
    <dbReference type="NCBI Taxonomy" id="1986204"/>
    <lineage>
        <taxon>Bacteria</taxon>
        <taxon>Bacillati</taxon>
        <taxon>Chloroflexota</taxon>
        <taxon>Anaerolineae</taxon>
        <taxon>Anaerolineales</taxon>
        <taxon>Anaerolineaceae</taxon>
        <taxon>Candidatus Brevifilum</taxon>
    </lineage>
</organism>
<evidence type="ECO:0000256" key="3">
    <source>
        <dbReference type="PIRSR" id="PIRSR000390-1"/>
    </source>
</evidence>
<dbReference type="Gene3D" id="3.40.640.10">
    <property type="entry name" value="Type I PLP-dependent aspartate aminotransferase-like (Major domain)"/>
    <property type="match status" value="1"/>
</dbReference>
<sequence length="370" mass="40808">MIRIPYLDLKAVNAEVQAKLDQAYARVLDSGWFILGREVRAFEEAFAAYVGVKHCVGVGNGLEALHLILRAYGIGAGDEVIVPSNTYIATWLAVTYAGARPIPVEPDPRTYNLDPARIEMALTERTRALLPVHLYGQPAAVEPIMAIADRHDLVVIEDAAQAHGARYQGHMCGSLGHAAGFSFYPGKNLGALGDAGAVTTNDDVLAEAVRSLRNYGSQKKYENERLGFNSRLDELQAAFLSVKLPYLEQWNRHRQAIADRYTEIFSKEPGLIVPYVAERSSHVWHIYPLRCTRRDALQAYLAREGIETLIHYPHPPHRSEAYAFSGYPEGAFPLAEEIAETELSLPISPVMSLNDAEVVAQAVIGFLKTG</sequence>
<dbReference type="EC" id="2.6.1.90" evidence="6"/>
<dbReference type="Pfam" id="PF01041">
    <property type="entry name" value="DegT_DnrJ_EryC1"/>
    <property type="match status" value="1"/>
</dbReference>
<feature type="modified residue" description="N6-(pyridoxal phosphate)lysine" evidence="4">
    <location>
        <position position="187"/>
    </location>
</feature>
<dbReference type="InterPro" id="IPR015422">
    <property type="entry name" value="PyrdxlP-dep_Trfase_small"/>
</dbReference>
<evidence type="ECO:0000256" key="4">
    <source>
        <dbReference type="PIRSR" id="PIRSR000390-2"/>
    </source>
</evidence>
<keyword evidence="6" id="KW-0808">Transferase</keyword>
<dbReference type="AlphaFoldDB" id="A0A1Y6K5X5"/>
<dbReference type="GO" id="GO:0030170">
    <property type="term" value="F:pyridoxal phosphate binding"/>
    <property type="evidence" value="ECO:0007669"/>
    <property type="project" value="TreeGrafter"/>
</dbReference>
<dbReference type="InterPro" id="IPR015421">
    <property type="entry name" value="PyrdxlP-dep_Trfase_major"/>
</dbReference>
<evidence type="ECO:0000313" key="7">
    <source>
        <dbReference type="Proteomes" id="UP000195514"/>
    </source>
</evidence>
<evidence type="ECO:0000256" key="2">
    <source>
        <dbReference type="ARBA" id="ARBA00037999"/>
    </source>
</evidence>
<keyword evidence="1 4" id="KW-0663">Pyridoxal phosphate</keyword>
<dbReference type="KEGG" id="abat:CFX1CAM_2047"/>
<name>A0A1Y6K5X5_9CHLR</name>
<dbReference type="SUPFAM" id="SSF53383">
    <property type="entry name" value="PLP-dependent transferases"/>
    <property type="match status" value="1"/>
</dbReference>
<dbReference type="GO" id="GO:0000271">
    <property type="term" value="P:polysaccharide biosynthetic process"/>
    <property type="evidence" value="ECO:0007669"/>
    <property type="project" value="TreeGrafter"/>
</dbReference>
<dbReference type="InterPro" id="IPR000653">
    <property type="entry name" value="DegT/StrS_aminotransferase"/>
</dbReference>
<keyword evidence="6" id="KW-0032">Aminotransferase</keyword>
<accession>A0A1Y6K5X5</accession>
<protein>
    <submittedName>
        <fullName evidence="6">dTDP-3-amino-3, 6-dideoxy-alpha-D-galactopyranose transaminase</fullName>
        <ecNumber evidence="6">2.6.1.90</ecNumber>
    </submittedName>
</protein>